<dbReference type="InterPro" id="IPR018389">
    <property type="entry name" value="DctP_fam"/>
</dbReference>
<dbReference type="EMBL" id="JAAQPH010000005">
    <property type="protein sequence ID" value="NIA68509.1"/>
    <property type="molecule type" value="Genomic_DNA"/>
</dbReference>
<feature type="binding site" evidence="3">
    <location>
        <position position="205"/>
    </location>
    <ligand>
        <name>substrate</name>
    </ligand>
</feature>
<feature type="binding site" evidence="3">
    <location>
        <position position="179"/>
    </location>
    <ligand>
        <name>substrate</name>
    </ligand>
</feature>
<dbReference type="CDD" id="cd13604">
    <property type="entry name" value="PBP2_TRAP_ketoacid_lactate_like"/>
    <property type="match status" value="1"/>
</dbReference>
<evidence type="ECO:0000313" key="4">
    <source>
        <dbReference type="EMBL" id="NIA68509.1"/>
    </source>
</evidence>
<sequence>MATSWPKNSPGPGRSAERLAERITLMSGAALRVEVFGAGDLLPPLEVFDGVAGATVEMGHSAAFFWRGKMPASVFFTAVPFGLTPDEHAAWITQGGGQGLWDELYGASGVKPFMAGNSGIQMGGWFTREIGSLADLQGLKFRIPGLGGEVYRRLGATAVVVPPGEIFAALQSGLVDGAEFLGPWSDAAFGFYKVAPYYYWPGFHEPNGTGECLINKAAFDALRPDLQAIVTVACAAEAAFALAEADWQNAQRLKWLVEEKGVQLRAFPPDVVDRARMETSAVLDDLAARDLMSAKILPSYRTALARAKEWSRVGRGAYLAARDG</sequence>
<dbReference type="InterPro" id="IPR038404">
    <property type="entry name" value="TRAP_DctP_sf"/>
</dbReference>
<dbReference type="NCBIfam" id="NF037995">
    <property type="entry name" value="TRAP_S1"/>
    <property type="match status" value="1"/>
</dbReference>
<dbReference type="Proteomes" id="UP000761264">
    <property type="component" value="Unassembled WGS sequence"/>
</dbReference>
<feature type="binding site" evidence="3">
    <location>
        <position position="180"/>
    </location>
    <ligand>
        <name>Na(+)</name>
        <dbReference type="ChEBI" id="CHEBI:29101"/>
    </ligand>
</feature>
<reference evidence="4" key="1">
    <citation type="submission" date="2020-03" db="EMBL/GenBank/DDBJ databases">
        <title>Genome of Pelagibius litoralis DSM 21314T.</title>
        <authorList>
            <person name="Wang G."/>
        </authorList>
    </citation>
    <scope>NUCLEOTIDE SEQUENCE</scope>
    <source>
        <strain evidence="4">DSM 21314</strain>
    </source>
</reference>
<feature type="binding site" evidence="2">
    <location>
        <position position="142"/>
    </location>
    <ligand>
        <name>substrate</name>
    </ligand>
</feature>
<evidence type="ECO:0000256" key="1">
    <source>
        <dbReference type="ARBA" id="ARBA00022729"/>
    </source>
</evidence>
<comment type="caution">
    <text evidence="4">The sequence shown here is derived from an EMBL/GenBank/DDBJ whole genome shotgun (WGS) entry which is preliminary data.</text>
</comment>
<keyword evidence="3" id="KW-0479">Metal-binding</keyword>
<accession>A0A967EVW1</accession>
<evidence type="ECO:0000256" key="3">
    <source>
        <dbReference type="PIRSR" id="PIRSR039026-2"/>
    </source>
</evidence>
<dbReference type="PANTHER" id="PTHR33376:SF5">
    <property type="entry name" value="EXTRACYTOPLASMIC SOLUTE RECEPTOR PROTEIN"/>
    <property type="match status" value="1"/>
</dbReference>
<keyword evidence="5" id="KW-1185">Reference proteome</keyword>
<keyword evidence="1" id="KW-0732">Signal</keyword>
<evidence type="ECO:0000313" key="5">
    <source>
        <dbReference type="Proteomes" id="UP000761264"/>
    </source>
</evidence>
<evidence type="ECO:0000256" key="2">
    <source>
        <dbReference type="PIRSR" id="PIRSR039026-1"/>
    </source>
</evidence>
<organism evidence="4 5">
    <name type="scientific">Pelagibius litoralis</name>
    <dbReference type="NCBI Taxonomy" id="374515"/>
    <lineage>
        <taxon>Bacteria</taxon>
        <taxon>Pseudomonadati</taxon>
        <taxon>Pseudomonadota</taxon>
        <taxon>Alphaproteobacteria</taxon>
        <taxon>Rhodospirillales</taxon>
        <taxon>Rhodovibrionaceae</taxon>
        <taxon>Pelagibius</taxon>
    </lineage>
</organism>
<dbReference type="GO" id="GO:0031317">
    <property type="term" value="C:tripartite ATP-independent periplasmic transporter complex"/>
    <property type="evidence" value="ECO:0007669"/>
    <property type="project" value="InterPro"/>
</dbReference>
<dbReference type="Gene3D" id="3.40.190.170">
    <property type="entry name" value="Bacterial extracellular solute-binding protein, family 7"/>
    <property type="match status" value="1"/>
</dbReference>
<dbReference type="Pfam" id="PF03480">
    <property type="entry name" value="DctP"/>
    <property type="match status" value="1"/>
</dbReference>
<name>A0A967EVW1_9PROT</name>
<dbReference type="PANTHER" id="PTHR33376">
    <property type="match status" value="1"/>
</dbReference>
<dbReference type="AlphaFoldDB" id="A0A967EVW1"/>
<gene>
    <name evidence="4" type="ORF">HBA54_07875</name>
</gene>
<feature type="binding site" evidence="2">
    <location>
        <position position="121"/>
    </location>
    <ligand>
        <name>substrate</name>
    </ligand>
</feature>
<dbReference type="InterPro" id="IPR026289">
    <property type="entry name" value="SBP_TakP-like"/>
</dbReference>
<protein>
    <submittedName>
        <fullName evidence="4">TRAP transporter substrate-binding protein</fullName>
    </submittedName>
</protein>
<dbReference type="GO" id="GO:0055085">
    <property type="term" value="P:transmembrane transport"/>
    <property type="evidence" value="ECO:0007669"/>
    <property type="project" value="InterPro"/>
</dbReference>
<dbReference type="Gene3D" id="3.40.190.10">
    <property type="entry name" value="Periplasmic binding protein-like II"/>
    <property type="match status" value="1"/>
</dbReference>
<dbReference type="GO" id="GO:0046872">
    <property type="term" value="F:metal ion binding"/>
    <property type="evidence" value="ECO:0007669"/>
    <property type="project" value="UniProtKB-KW"/>
</dbReference>
<proteinExistence type="predicted"/>
<dbReference type="PIRSF" id="PIRSF039026">
    <property type="entry name" value="SiaP"/>
    <property type="match status" value="1"/>
</dbReference>